<evidence type="ECO:0000313" key="3">
    <source>
        <dbReference type="Proteomes" id="UP000825379"/>
    </source>
</evidence>
<dbReference type="SUPFAM" id="SSF102588">
    <property type="entry name" value="LmbE-like"/>
    <property type="match status" value="1"/>
</dbReference>
<feature type="transmembrane region" description="Helical" evidence="1">
    <location>
        <begin position="12"/>
        <end position="32"/>
    </location>
</feature>
<keyword evidence="1" id="KW-0472">Membrane</keyword>
<reference evidence="2" key="1">
    <citation type="submission" date="2021-07" db="EMBL/GenBank/DDBJ databases">
        <title>Complete genome sequences of four Thermus thermophilus strains isolated from Arima Hot Spring in Japan.</title>
        <authorList>
            <person name="Tomariguchi N."/>
            <person name="Ueno Y."/>
            <person name="Miyazaki K."/>
        </authorList>
    </citation>
    <scope>NUCLEOTIDE SEQUENCE</scope>
    <source>
        <strain evidence="2">AA1-1</strain>
        <plasmid evidence="2">pAA1-1b</plasmid>
    </source>
</reference>
<dbReference type="Gene3D" id="3.40.50.10320">
    <property type="entry name" value="LmbE-like"/>
    <property type="match status" value="1"/>
</dbReference>
<dbReference type="InterPro" id="IPR024078">
    <property type="entry name" value="LmbE-like_dom_sf"/>
</dbReference>
<evidence type="ECO:0000313" key="2">
    <source>
        <dbReference type="EMBL" id="BCZ88030.1"/>
    </source>
</evidence>
<evidence type="ECO:0000256" key="1">
    <source>
        <dbReference type="SAM" id="Phobius"/>
    </source>
</evidence>
<dbReference type="EMBL" id="AP024927">
    <property type="protein sequence ID" value="BCZ88030.1"/>
    <property type="molecule type" value="Genomic_DNA"/>
</dbReference>
<keyword evidence="1" id="KW-0812">Transmembrane</keyword>
<geneLocation type="plasmid" evidence="2 3">
    <name>pAA1-1b</name>
</geneLocation>
<gene>
    <name evidence="2" type="ORF">TthAA11_22120</name>
</gene>
<organism evidence="2 3">
    <name type="scientific">Thermus thermophilus</name>
    <dbReference type="NCBI Taxonomy" id="274"/>
    <lineage>
        <taxon>Bacteria</taxon>
        <taxon>Thermotogati</taxon>
        <taxon>Deinococcota</taxon>
        <taxon>Deinococci</taxon>
        <taxon>Thermales</taxon>
        <taxon>Thermaceae</taxon>
        <taxon>Thermus</taxon>
    </lineage>
</organism>
<dbReference type="PANTHER" id="PTHR12993">
    <property type="entry name" value="N-ACETYLGLUCOSAMINYL-PHOSPHATIDYLINOSITOL DE-N-ACETYLASE-RELATED"/>
    <property type="match status" value="1"/>
</dbReference>
<dbReference type="PANTHER" id="PTHR12993:SF29">
    <property type="entry name" value="BLR3841 PROTEIN"/>
    <property type="match status" value="1"/>
</dbReference>
<proteinExistence type="predicted"/>
<keyword evidence="1" id="KW-1133">Transmembrane helix</keyword>
<dbReference type="AlphaFoldDB" id="A0AAD1NZJ7"/>
<dbReference type="GO" id="GO:0016811">
    <property type="term" value="F:hydrolase activity, acting on carbon-nitrogen (but not peptide) bonds, in linear amides"/>
    <property type="evidence" value="ECO:0007669"/>
    <property type="project" value="TreeGrafter"/>
</dbReference>
<dbReference type="InterPro" id="IPR003737">
    <property type="entry name" value="GlcNAc_PI_deacetylase-related"/>
</dbReference>
<dbReference type="Pfam" id="PF02585">
    <property type="entry name" value="PIG-L"/>
    <property type="match status" value="1"/>
</dbReference>
<protein>
    <submittedName>
        <fullName evidence="2">PIG-L domain-containing protein</fullName>
    </submittedName>
</protein>
<accession>A0AAD1NZJ7</accession>
<keyword evidence="2" id="KW-0614">Plasmid</keyword>
<sequence>MRRGGRGRQRTIYWALGLGLLLVLLINAPWIVQQGYALYYRSTVSRLPAFPVPAHARLLVLAPHPDDESLCCAGLIQKVLRSGGEVYVAWMTLGDGFQWDAALLDRTLRPTPKDLQALALRREAEARAAARALGVPEGHLYFLGYPDRGLLPMFLEHFYTPYRSRATGLSRVAYPGALSPGAPYTGEAWEEDLRRVLREVAPTLVLAPAPEDAHPDHRATGYMALRLLGEAGALDRLRFYVVHGGLEWPLPKGLHPALPLEPPPRGRHLPWRRLDLTPEEEEAKLQALRAHRSQMELLGRFMEAFVRKNELFAPYAP</sequence>
<name>A0AAD1NZJ7_THETH</name>
<dbReference type="Proteomes" id="UP000825379">
    <property type="component" value="Plasmid pAA1-1b"/>
</dbReference>